<keyword evidence="4" id="KW-1185">Reference proteome</keyword>
<dbReference type="EMBL" id="JAYWIO010000002">
    <property type="protein sequence ID" value="KAK7283185.1"/>
    <property type="molecule type" value="Genomic_DNA"/>
</dbReference>
<keyword evidence="1" id="KW-1133">Transmembrane helix</keyword>
<evidence type="ECO:0000313" key="4">
    <source>
        <dbReference type="Proteomes" id="UP001372338"/>
    </source>
</evidence>
<organism evidence="3 4">
    <name type="scientific">Crotalaria pallida</name>
    <name type="common">Smooth rattlebox</name>
    <name type="synonym">Crotalaria striata</name>
    <dbReference type="NCBI Taxonomy" id="3830"/>
    <lineage>
        <taxon>Eukaryota</taxon>
        <taxon>Viridiplantae</taxon>
        <taxon>Streptophyta</taxon>
        <taxon>Embryophyta</taxon>
        <taxon>Tracheophyta</taxon>
        <taxon>Spermatophyta</taxon>
        <taxon>Magnoliopsida</taxon>
        <taxon>eudicotyledons</taxon>
        <taxon>Gunneridae</taxon>
        <taxon>Pentapetalae</taxon>
        <taxon>rosids</taxon>
        <taxon>fabids</taxon>
        <taxon>Fabales</taxon>
        <taxon>Fabaceae</taxon>
        <taxon>Papilionoideae</taxon>
        <taxon>50 kb inversion clade</taxon>
        <taxon>genistoids sensu lato</taxon>
        <taxon>core genistoids</taxon>
        <taxon>Crotalarieae</taxon>
        <taxon>Crotalaria</taxon>
    </lineage>
</organism>
<proteinExistence type="predicted"/>
<reference evidence="3 4" key="1">
    <citation type="submission" date="2024-01" db="EMBL/GenBank/DDBJ databases">
        <title>The genomes of 5 underutilized Papilionoideae crops provide insights into root nodulation and disease resistanc.</title>
        <authorList>
            <person name="Yuan L."/>
        </authorList>
    </citation>
    <scope>NUCLEOTIDE SEQUENCE [LARGE SCALE GENOMIC DNA]</scope>
    <source>
        <strain evidence="3">ZHUSHIDOU_FW_LH</strain>
        <tissue evidence="3">Leaf</tissue>
    </source>
</reference>
<evidence type="ECO:0000313" key="3">
    <source>
        <dbReference type="EMBL" id="KAK7283185.1"/>
    </source>
</evidence>
<comment type="caution">
    <text evidence="3">The sequence shown here is derived from an EMBL/GenBank/DDBJ whole genome shotgun (WGS) entry which is preliminary data.</text>
</comment>
<dbReference type="AlphaFoldDB" id="A0AAN9IN90"/>
<accession>A0AAN9IN90</accession>
<feature type="chain" id="PRO_5042846812" evidence="2">
    <location>
        <begin position="28"/>
        <end position="86"/>
    </location>
</feature>
<evidence type="ECO:0000256" key="1">
    <source>
        <dbReference type="SAM" id="Phobius"/>
    </source>
</evidence>
<name>A0AAN9IN90_CROPI</name>
<gene>
    <name evidence="3" type="ORF">RIF29_12553</name>
</gene>
<feature type="transmembrane region" description="Helical" evidence="1">
    <location>
        <begin position="64"/>
        <end position="85"/>
    </location>
</feature>
<sequence>MTLPDLSCLDLLTLPYMLLSMLPFVFGYDHCVPCISELLCSNLLQSLLYLSNLKSPAALYRNTCGVAVFYFQLCILPLLCLLNYLC</sequence>
<keyword evidence="2" id="KW-0732">Signal</keyword>
<dbReference type="Proteomes" id="UP001372338">
    <property type="component" value="Unassembled WGS sequence"/>
</dbReference>
<keyword evidence="1" id="KW-0812">Transmembrane</keyword>
<evidence type="ECO:0000256" key="2">
    <source>
        <dbReference type="SAM" id="SignalP"/>
    </source>
</evidence>
<protein>
    <submittedName>
        <fullName evidence="3">Uncharacterized protein</fullName>
    </submittedName>
</protein>
<keyword evidence="1" id="KW-0472">Membrane</keyword>
<feature type="signal peptide" evidence="2">
    <location>
        <begin position="1"/>
        <end position="27"/>
    </location>
</feature>